<dbReference type="EC" id="2.1.1.-" evidence="5"/>
<keyword evidence="3" id="KW-0949">S-adenosyl-L-methionine</keyword>
<dbReference type="InterPro" id="IPR029063">
    <property type="entry name" value="SAM-dependent_MTases_sf"/>
</dbReference>
<dbReference type="AlphaFoldDB" id="A0AAU8DP72"/>
<evidence type="ECO:0000256" key="3">
    <source>
        <dbReference type="ARBA" id="ARBA00022691"/>
    </source>
</evidence>
<dbReference type="REBASE" id="843918">
    <property type="entry name" value="M.NspA574ORF1145P"/>
</dbReference>
<accession>A0AAU8DP72</accession>
<dbReference type="InterPro" id="IPR002295">
    <property type="entry name" value="N4/N6-MTase_EcoPI_Mod-like"/>
</dbReference>
<evidence type="ECO:0000313" key="5">
    <source>
        <dbReference type="EMBL" id="XCG63985.1"/>
    </source>
</evidence>
<keyword evidence="1 5" id="KW-0489">Methyltransferase</keyword>
<dbReference type="GO" id="GO:0003677">
    <property type="term" value="F:DNA binding"/>
    <property type="evidence" value="ECO:0007669"/>
    <property type="project" value="InterPro"/>
</dbReference>
<name>A0AAU8DP72_9ACTN</name>
<dbReference type="EMBL" id="CP159218">
    <property type="protein sequence ID" value="XCG63985.1"/>
    <property type="molecule type" value="Genomic_DNA"/>
</dbReference>
<feature type="domain" description="DNA methylase N-4/N-6" evidence="4">
    <location>
        <begin position="86"/>
        <end position="377"/>
    </location>
</feature>
<dbReference type="RefSeq" id="WP_353649599.1">
    <property type="nucleotide sequence ID" value="NZ_CP159218.1"/>
</dbReference>
<dbReference type="SUPFAM" id="SSF53335">
    <property type="entry name" value="S-adenosyl-L-methionine-dependent methyltransferases"/>
    <property type="match status" value="1"/>
</dbReference>
<dbReference type="Gene3D" id="3.40.50.150">
    <property type="entry name" value="Vaccinia Virus protein VP39"/>
    <property type="match status" value="1"/>
</dbReference>
<sequence>MGQQQRLALSWFNKDKALLPLAGGGYEWVERDDTRVTEVRLLRERTSVGAVVADETANLVIQGDAYDALHSLRSIAEYRREYAGQVKLAYIDPPFNTEQIFGEFYDDNFDHSVWLAMFRDRVRLLRELLAANGSIWVHLDDAEVHRARMVLDEEFGIKNFVAEVVWEKADSPNNSASFLSKDQDVVLVYAKDKAVWRPNRLPRSAAFDVIYTNPDGDPRGSWYPGDPFANKTYSRGLYAITGPSGRTFRPPKGRFWRISEEKFWELERDDRIFWGPDQTARPSIKRYLSEVEGLTPRTLWRQKDVGSNRTSKNEMRYLFPDLPSFATPKPERFMQRVLQMATAPGDIVIDCFGGSGTTAAVAHKMGRRWVTVETMASTVSDYILPRLSKVVAGTDEGGITWVKERVPADGVDLPAGVSSEEAKDFQAVLRRVLEPADPSDVQTGAKDVPVFADALDDHSVATGPLDLVVDLPKEMLAALKAAGDDSGLKEEEAAQFRRLMSKLTVKDVNVRKTVQDQLNRATRTRDRRTQLWEGGGGFRVLDVEPAKAIELNGRVFLRENIEALPAYVAAQIGYTLTPKRRGVTAARNRDLLVVVEGLVDAPQIAYVVSLLAEGETVTVAGLAVHPEAQRLLADQRPGSRILKVPADLHRKSKVIR</sequence>
<dbReference type="Pfam" id="PF01555">
    <property type="entry name" value="N6_N4_Mtase"/>
    <property type="match status" value="1"/>
</dbReference>
<reference evidence="5" key="1">
    <citation type="submission" date="2024-05" db="EMBL/GenBank/DDBJ databases">
        <authorList>
            <person name="Cai S.Y."/>
            <person name="Jin L.M."/>
            <person name="Li H.R."/>
        </authorList>
    </citation>
    <scope>NUCLEOTIDE SEQUENCE</scope>
    <source>
        <strain evidence="5">A5-74</strain>
    </source>
</reference>
<evidence type="ECO:0000256" key="1">
    <source>
        <dbReference type="ARBA" id="ARBA00022603"/>
    </source>
</evidence>
<dbReference type="GO" id="GO:0032259">
    <property type="term" value="P:methylation"/>
    <property type="evidence" value="ECO:0007669"/>
    <property type="project" value="UniProtKB-KW"/>
</dbReference>
<evidence type="ECO:0000259" key="4">
    <source>
        <dbReference type="Pfam" id="PF01555"/>
    </source>
</evidence>
<evidence type="ECO:0000256" key="2">
    <source>
        <dbReference type="ARBA" id="ARBA00022679"/>
    </source>
</evidence>
<proteinExistence type="predicted"/>
<protein>
    <submittedName>
        <fullName evidence="5">Site-specific DNA-methyltransferase</fullName>
        <ecNumber evidence="5">2.1.1.-</ecNumber>
    </submittedName>
</protein>
<dbReference type="PRINTS" id="PR00506">
    <property type="entry name" value="D21N6MTFRASE"/>
</dbReference>
<keyword evidence="2 5" id="KW-0808">Transferase</keyword>
<dbReference type="InterPro" id="IPR002941">
    <property type="entry name" value="DNA_methylase_N4/N6"/>
</dbReference>
<dbReference type="GO" id="GO:0008170">
    <property type="term" value="F:N-methyltransferase activity"/>
    <property type="evidence" value="ECO:0007669"/>
    <property type="project" value="InterPro"/>
</dbReference>
<organism evidence="5">
    <name type="scientific">Nakamurella sp. A5-74</name>
    <dbReference type="NCBI Taxonomy" id="3158264"/>
    <lineage>
        <taxon>Bacteria</taxon>
        <taxon>Bacillati</taxon>
        <taxon>Actinomycetota</taxon>
        <taxon>Actinomycetes</taxon>
        <taxon>Nakamurellales</taxon>
        <taxon>Nakamurellaceae</taxon>
        <taxon>Nakamurella</taxon>
    </lineage>
</organism>
<gene>
    <name evidence="5" type="ORF">ABLG96_01145</name>
</gene>